<gene>
    <name evidence="2" type="ORF">FEN17_14095</name>
</gene>
<dbReference type="PANTHER" id="PTHR34610">
    <property type="entry name" value="SSL7007 PROTEIN"/>
    <property type="match status" value="1"/>
</dbReference>
<dbReference type="AlphaFoldDB" id="A0A5R9KWI6"/>
<keyword evidence="3" id="KW-1185">Reference proteome</keyword>
<reference evidence="2 3" key="1">
    <citation type="submission" date="2019-05" db="EMBL/GenBank/DDBJ databases">
        <authorList>
            <person name="Qu J.-H."/>
        </authorList>
    </citation>
    <scope>NUCLEOTIDE SEQUENCE [LARGE SCALE GENOMIC DNA]</scope>
    <source>
        <strain evidence="2 3">T17</strain>
    </source>
</reference>
<name>A0A5R9KWI6_9BACT</name>
<dbReference type="SUPFAM" id="SSF88723">
    <property type="entry name" value="PIN domain-like"/>
    <property type="match status" value="1"/>
</dbReference>
<dbReference type="InterPro" id="IPR029060">
    <property type="entry name" value="PIN-like_dom_sf"/>
</dbReference>
<proteinExistence type="predicted"/>
<evidence type="ECO:0000313" key="2">
    <source>
        <dbReference type="EMBL" id="TLV00614.1"/>
    </source>
</evidence>
<accession>A0A5R9KWI6</accession>
<feature type="domain" description="PIN" evidence="1">
    <location>
        <begin position="11"/>
        <end position="117"/>
    </location>
</feature>
<sequence>MSIPENQAMIKAVIDTNIFWVSISRRSSSHWLFEKLIKGEFILPVTTEILSEYEEMISQRMGAEVANAVMETLDCLPNVELITRYYQWRLVTADPDDDKFVDRAVACNADFLVTHDSHFNAISRIPFPKVNVVDLKTFQPTLTF</sequence>
<dbReference type="EMBL" id="VCEJ01000004">
    <property type="protein sequence ID" value="TLV00614.1"/>
    <property type="molecule type" value="Genomic_DNA"/>
</dbReference>
<dbReference type="Pfam" id="PF13470">
    <property type="entry name" value="PIN_3"/>
    <property type="match status" value="1"/>
</dbReference>
<organism evidence="2 3">
    <name type="scientific">Dyadobacter luticola</name>
    <dbReference type="NCBI Taxonomy" id="1979387"/>
    <lineage>
        <taxon>Bacteria</taxon>
        <taxon>Pseudomonadati</taxon>
        <taxon>Bacteroidota</taxon>
        <taxon>Cytophagia</taxon>
        <taxon>Cytophagales</taxon>
        <taxon>Spirosomataceae</taxon>
        <taxon>Dyadobacter</taxon>
    </lineage>
</organism>
<dbReference type="Proteomes" id="UP000306402">
    <property type="component" value="Unassembled WGS sequence"/>
</dbReference>
<protein>
    <submittedName>
        <fullName evidence="2">Putative toxin-antitoxin system toxin component, PIN family</fullName>
    </submittedName>
</protein>
<dbReference type="NCBIfam" id="TIGR00305">
    <property type="entry name" value="putative toxin-antitoxin system toxin component, PIN family"/>
    <property type="match status" value="1"/>
</dbReference>
<dbReference type="RefSeq" id="WP_138365990.1">
    <property type="nucleotide sequence ID" value="NZ_VCEJ01000004.1"/>
</dbReference>
<dbReference type="PANTHER" id="PTHR34610:SF3">
    <property type="entry name" value="SSL7007 PROTEIN"/>
    <property type="match status" value="1"/>
</dbReference>
<dbReference type="OrthoDB" id="9802590at2"/>
<dbReference type="InterPro" id="IPR002716">
    <property type="entry name" value="PIN_dom"/>
</dbReference>
<dbReference type="Gene3D" id="3.40.50.1010">
    <property type="entry name" value="5'-nuclease"/>
    <property type="match status" value="1"/>
</dbReference>
<evidence type="ECO:0000259" key="1">
    <source>
        <dbReference type="Pfam" id="PF13470"/>
    </source>
</evidence>
<dbReference type="InterPro" id="IPR002850">
    <property type="entry name" value="PIN_toxin-like"/>
</dbReference>
<evidence type="ECO:0000313" key="3">
    <source>
        <dbReference type="Proteomes" id="UP000306402"/>
    </source>
</evidence>
<comment type="caution">
    <text evidence="2">The sequence shown here is derived from an EMBL/GenBank/DDBJ whole genome shotgun (WGS) entry which is preliminary data.</text>
</comment>